<reference evidence="6 7" key="1">
    <citation type="journal article" date="2019" name="Emerg. Microbes Infect.">
        <title>Comprehensive subspecies identification of 175 nontuberculous mycobacteria species based on 7547 genomic profiles.</title>
        <authorList>
            <person name="Matsumoto Y."/>
            <person name="Kinjo T."/>
            <person name="Motooka D."/>
            <person name="Nabeya D."/>
            <person name="Jung N."/>
            <person name="Uechi K."/>
            <person name="Horii T."/>
            <person name="Iida T."/>
            <person name="Fujita J."/>
            <person name="Nakamura S."/>
        </authorList>
    </citation>
    <scope>NUCLEOTIDE SEQUENCE [LARGE SCALE GENOMIC DNA]</scope>
    <source>
        <strain evidence="6 7">JCM 13574</strain>
    </source>
</reference>
<feature type="DNA-binding region" description="H-T-H motif" evidence="4">
    <location>
        <begin position="42"/>
        <end position="61"/>
    </location>
</feature>
<keyword evidence="2 4" id="KW-0238">DNA-binding</keyword>
<proteinExistence type="predicted"/>
<evidence type="ECO:0000256" key="3">
    <source>
        <dbReference type="ARBA" id="ARBA00023163"/>
    </source>
</evidence>
<dbReference type="Pfam" id="PF00440">
    <property type="entry name" value="TetR_N"/>
    <property type="match status" value="1"/>
</dbReference>
<accession>A0A7I7XLL3</accession>
<evidence type="ECO:0000256" key="1">
    <source>
        <dbReference type="ARBA" id="ARBA00023015"/>
    </source>
</evidence>
<dbReference type="Gene3D" id="1.10.357.10">
    <property type="entry name" value="Tetracycline Repressor, domain 2"/>
    <property type="match status" value="1"/>
</dbReference>
<keyword evidence="3" id="KW-0804">Transcription</keyword>
<dbReference type="PRINTS" id="PR00455">
    <property type="entry name" value="HTHTETR"/>
</dbReference>
<keyword evidence="7" id="KW-1185">Reference proteome</keyword>
<dbReference type="PROSITE" id="PS50977">
    <property type="entry name" value="HTH_TETR_2"/>
    <property type="match status" value="1"/>
</dbReference>
<evidence type="ECO:0000256" key="2">
    <source>
        <dbReference type="ARBA" id="ARBA00023125"/>
    </source>
</evidence>
<name>A0A7I7XLL3_9MYCO</name>
<dbReference type="InterPro" id="IPR009057">
    <property type="entry name" value="Homeodomain-like_sf"/>
</dbReference>
<organism evidence="6 7">
    <name type="scientific">Mycolicibacterium madagascariense</name>
    <dbReference type="NCBI Taxonomy" id="212765"/>
    <lineage>
        <taxon>Bacteria</taxon>
        <taxon>Bacillati</taxon>
        <taxon>Actinomycetota</taxon>
        <taxon>Actinomycetes</taxon>
        <taxon>Mycobacteriales</taxon>
        <taxon>Mycobacteriaceae</taxon>
        <taxon>Mycolicibacterium</taxon>
    </lineage>
</organism>
<dbReference type="AlphaFoldDB" id="A0A7I7XLL3"/>
<evidence type="ECO:0000313" key="7">
    <source>
        <dbReference type="Proteomes" id="UP000466517"/>
    </source>
</evidence>
<dbReference type="InterPro" id="IPR001647">
    <property type="entry name" value="HTH_TetR"/>
</dbReference>
<gene>
    <name evidence="6" type="ORF">MMAD_44160</name>
</gene>
<dbReference type="EMBL" id="AP022610">
    <property type="protein sequence ID" value="BBZ30121.1"/>
    <property type="molecule type" value="Genomic_DNA"/>
</dbReference>
<dbReference type="Proteomes" id="UP000466517">
    <property type="component" value="Chromosome"/>
</dbReference>
<dbReference type="GO" id="GO:0003700">
    <property type="term" value="F:DNA-binding transcription factor activity"/>
    <property type="evidence" value="ECO:0007669"/>
    <property type="project" value="TreeGrafter"/>
</dbReference>
<dbReference type="GO" id="GO:0000976">
    <property type="term" value="F:transcription cis-regulatory region binding"/>
    <property type="evidence" value="ECO:0007669"/>
    <property type="project" value="TreeGrafter"/>
</dbReference>
<feature type="domain" description="HTH tetR-type" evidence="5">
    <location>
        <begin position="19"/>
        <end position="79"/>
    </location>
</feature>
<protein>
    <submittedName>
        <fullName evidence="6">TetR family transcriptional regulator</fullName>
    </submittedName>
</protein>
<evidence type="ECO:0000313" key="6">
    <source>
        <dbReference type="EMBL" id="BBZ30121.1"/>
    </source>
</evidence>
<dbReference type="SUPFAM" id="SSF46689">
    <property type="entry name" value="Homeodomain-like"/>
    <property type="match status" value="1"/>
</dbReference>
<evidence type="ECO:0000259" key="5">
    <source>
        <dbReference type="PROSITE" id="PS50977"/>
    </source>
</evidence>
<keyword evidence="1" id="KW-0805">Transcription regulation</keyword>
<evidence type="ECO:0000256" key="4">
    <source>
        <dbReference type="PROSITE-ProRule" id="PRU00335"/>
    </source>
</evidence>
<dbReference type="InterPro" id="IPR050109">
    <property type="entry name" value="HTH-type_TetR-like_transc_reg"/>
</dbReference>
<dbReference type="PANTHER" id="PTHR30055:SF234">
    <property type="entry name" value="HTH-TYPE TRANSCRIPTIONAL REGULATOR BETI"/>
    <property type="match status" value="1"/>
</dbReference>
<dbReference type="PANTHER" id="PTHR30055">
    <property type="entry name" value="HTH-TYPE TRANSCRIPTIONAL REGULATOR RUTR"/>
    <property type="match status" value="1"/>
</dbReference>
<dbReference type="KEGG" id="mmag:MMAD_44160"/>
<sequence>MVVSEGERAEGPFGTLTRSRPQQRILAAALDLIGSHGVSGTSLQMIADAVGVTKAAVYHQYRSKNDIVIAVTENELAILQDALLAAEADERPEEARRTLLIQLIDLAVTRRQWVGTLTSDPVIVRILGEHPPFLQFMRRLYGVLLDQRDDTKARVSAAIMSAAIAGSVVNPLVADVDDDVLRATLIELVPRLMGLDG</sequence>